<comment type="caution">
    <text evidence="4">The sequence shown here is derived from an EMBL/GenBank/DDBJ whole genome shotgun (WGS) entry which is preliminary data.</text>
</comment>
<feature type="domain" description="MurNAc-LAA" evidence="3">
    <location>
        <begin position="65"/>
        <end position="182"/>
    </location>
</feature>
<dbReference type="SUPFAM" id="SSF53187">
    <property type="entry name" value="Zn-dependent exopeptidases"/>
    <property type="match status" value="1"/>
</dbReference>
<protein>
    <recommendedName>
        <fullName evidence="3">MurNAc-LAA domain-containing protein</fullName>
    </recommendedName>
</protein>
<dbReference type="GO" id="GO:0008745">
    <property type="term" value="F:N-acetylmuramoyl-L-alanine amidase activity"/>
    <property type="evidence" value="ECO:0007669"/>
    <property type="project" value="InterPro"/>
</dbReference>
<organism evidence="4 5">
    <name type="scientific">Domibacillus epiphyticus</name>
    <dbReference type="NCBI Taxonomy" id="1714355"/>
    <lineage>
        <taxon>Bacteria</taxon>
        <taxon>Bacillati</taxon>
        <taxon>Bacillota</taxon>
        <taxon>Bacilli</taxon>
        <taxon>Bacillales</taxon>
        <taxon>Bacillaceae</taxon>
        <taxon>Domibacillus</taxon>
    </lineage>
</organism>
<evidence type="ECO:0000313" key="4">
    <source>
        <dbReference type="EMBL" id="OMP66169.1"/>
    </source>
</evidence>
<dbReference type="InterPro" id="IPR002508">
    <property type="entry name" value="MurNAc-LAA_cat"/>
</dbReference>
<evidence type="ECO:0000256" key="1">
    <source>
        <dbReference type="ARBA" id="ARBA00022801"/>
    </source>
</evidence>
<proteinExistence type="predicted"/>
<dbReference type="CDD" id="cd02696">
    <property type="entry name" value="MurNAc-LAA"/>
    <property type="match status" value="1"/>
</dbReference>
<dbReference type="PANTHER" id="PTHR30404:SF0">
    <property type="entry name" value="N-ACETYLMURAMOYL-L-ALANINE AMIDASE AMIC"/>
    <property type="match status" value="1"/>
</dbReference>
<dbReference type="GO" id="GO:0009253">
    <property type="term" value="P:peptidoglycan catabolic process"/>
    <property type="evidence" value="ECO:0007669"/>
    <property type="project" value="InterPro"/>
</dbReference>
<reference evidence="4 5" key="1">
    <citation type="submission" date="2016-12" db="EMBL/GenBank/DDBJ databases">
        <title>Domibacillus sp. SAB 38T whole genome sequencing.</title>
        <authorList>
            <person name="Verma A."/>
            <person name="Ojha A.K."/>
            <person name="Krishnamurthi S."/>
        </authorList>
    </citation>
    <scope>NUCLEOTIDE SEQUENCE [LARGE SCALE GENOMIC DNA]</scope>
    <source>
        <strain evidence="4 5">SAB 38</strain>
    </source>
</reference>
<keyword evidence="1" id="KW-0378">Hydrolase</keyword>
<dbReference type="GO" id="GO:0030288">
    <property type="term" value="C:outer membrane-bounded periplasmic space"/>
    <property type="evidence" value="ECO:0007669"/>
    <property type="project" value="TreeGrafter"/>
</dbReference>
<gene>
    <name evidence="4" type="ORF">BTO28_13695</name>
</gene>
<dbReference type="EMBL" id="MSFI01000024">
    <property type="protein sequence ID" value="OMP66169.1"/>
    <property type="molecule type" value="Genomic_DNA"/>
</dbReference>
<dbReference type="SMART" id="SM00646">
    <property type="entry name" value="Ami_3"/>
    <property type="match status" value="1"/>
</dbReference>
<dbReference type="Proteomes" id="UP000188613">
    <property type="component" value="Unassembled WGS sequence"/>
</dbReference>
<dbReference type="Pfam" id="PF01520">
    <property type="entry name" value="Amidase_3"/>
    <property type="match status" value="1"/>
</dbReference>
<name>A0A1V2A573_9BACI</name>
<accession>A0A1V2A573</accession>
<dbReference type="STRING" id="1714355.BTO28_13695"/>
<dbReference type="AlphaFoldDB" id="A0A1V2A573"/>
<dbReference type="OrthoDB" id="9763643at2"/>
<dbReference type="InterPro" id="IPR050695">
    <property type="entry name" value="N-acetylmuramoyl_amidase_3"/>
</dbReference>
<keyword evidence="5" id="KW-1185">Reference proteome</keyword>
<evidence type="ECO:0000256" key="2">
    <source>
        <dbReference type="SAM" id="MobiDB-lite"/>
    </source>
</evidence>
<sequence length="251" mass="28107">MRIAVNAGHSLNTPGKRTPDGEPEWSFNDKVVRAIINELRTYEGVEILRTDDPSGKTDLPLKTRTNKAKAWGAEVYVSVHHNALSGKWGKHGGIETYTYRGSPQPSSERLASLVHPRLVKAMGLRDREHKKANFHDVRVFENEPTAAILTEGGFMDSTTDIKVMRDDEKLKAQGAAIAHGIALFGGLKKKSTTEKKNQKASTWAAEAQKWVKESGISDGSFPHDPVTRQEVWVMLYRLNQQLHKQFNQKNP</sequence>
<dbReference type="PANTHER" id="PTHR30404">
    <property type="entry name" value="N-ACETYLMURAMOYL-L-ALANINE AMIDASE"/>
    <property type="match status" value="1"/>
</dbReference>
<dbReference type="RefSeq" id="WP_076767220.1">
    <property type="nucleotide sequence ID" value="NZ_MSFI01000024.1"/>
</dbReference>
<dbReference type="Gene3D" id="3.40.630.40">
    <property type="entry name" value="Zn-dependent exopeptidases"/>
    <property type="match status" value="1"/>
</dbReference>
<evidence type="ECO:0000259" key="3">
    <source>
        <dbReference type="SMART" id="SM00646"/>
    </source>
</evidence>
<evidence type="ECO:0000313" key="5">
    <source>
        <dbReference type="Proteomes" id="UP000188613"/>
    </source>
</evidence>
<feature type="region of interest" description="Disordered" evidence="2">
    <location>
        <begin position="1"/>
        <end position="24"/>
    </location>
</feature>